<dbReference type="InterPro" id="IPR000183">
    <property type="entry name" value="Orn/DAP/Arg_de-COase"/>
</dbReference>
<evidence type="ECO:0000256" key="6">
    <source>
        <dbReference type="NCBIfam" id="TIGR01048"/>
    </source>
</evidence>
<comment type="subunit">
    <text evidence="5">Homodimer.</text>
</comment>
<dbReference type="InterPro" id="IPR029066">
    <property type="entry name" value="PLP-binding_barrel"/>
</dbReference>
<evidence type="ECO:0000256" key="5">
    <source>
        <dbReference type="HAMAP-Rule" id="MF_02120"/>
    </source>
</evidence>
<dbReference type="Pfam" id="PF02784">
    <property type="entry name" value="Orn_Arg_deC_N"/>
    <property type="match status" value="1"/>
</dbReference>
<dbReference type="InterPro" id="IPR009006">
    <property type="entry name" value="Ala_racemase/Decarboxylase_C"/>
</dbReference>
<sequence length="403" mass="45054">MQQLNNLTLISIATQYGTPVYVYHAEKIKAQYQQLTQAFEGINTRFFYACKALTNVNILKYIGSLGCNIDCSSINEVKLALYAGIPAGNILYTSNGIAFSEIEEAAEAGVHINIDSIANLEKFGKKYGNTYPVGIRLRPNIMAGGNLKISTGHNKSKFGIPIDQIDEVLKVINQTNLIIKGLHIHTGSEIKDVAVFVEGIEVLFDLIPKFQHLSYIDLGGGFKVPYKEQEEGTNIQLLAEEVKKAFAVHPNPNGQPLTVWFEPGKYLVSEAGYFITQVNVMKPTSATTFVSVNSGFNHLIRPMFYDAYHRIQNISNPNGPIHHYSVVGYICETDTFAWNRPLNEVRENDLLVFYNAGAYGFEMSSNYNSRFKPAEVLVLNNEAHLIRKSDSFEDLLKNQLIIL</sequence>
<dbReference type="RefSeq" id="WP_111294593.1">
    <property type="nucleotide sequence ID" value="NZ_QKZV01000003.1"/>
</dbReference>
<gene>
    <name evidence="5" type="primary">lysA</name>
    <name evidence="10" type="ORF">LX80_01395</name>
</gene>
<dbReference type="CDD" id="cd06828">
    <property type="entry name" value="PLPDE_III_DapDC"/>
    <property type="match status" value="1"/>
</dbReference>
<dbReference type="Proteomes" id="UP000249720">
    <property type="component" value="Unassembled WGS sequence"/>
</dbReference>
<keyword evidence="5 8" id="KW-0457">Lysine biosynthesis</keyword>
<dbReference type="InterPro" id="IPR002986">
    <property type="entry name" value="DAP_deCOOHase_LysA"/>
</dbReference>
<dbReference type="GO" id="GO:0008836">
    <property type="term" value="F:diaminopimelate decarboxylase activity"/>
    <property type="evidence" value="ECO:0007669"/>
    <property type="project" value="UniProtKB-UniRule"/>
</dbReference>
<comment type="catalytic activity">
    <reaction evidence="5 8">
        <text>meso-2,6-diaminopimelate + H(+) = L-lysine + CO2</text>
        <dbReference type="Rhea" id="RHEA:15101"/>
        <dbReference type="ChEBI" id="CHEBI:15378"/>
        <dbReference type="ChEBI" id="CHEBI:16526"/>
        <dbReference type="ChEBI" id="CHEBI:32551"/>
        <dbReference type="ChEBI" id="CHEBI:57791"/>
        <dbReference type="EC" id="4.1.1.20"/>
    </reaction>
</comment>
<dbReference type="EMBL" id="QKZV01000003">
    <property type="protein sequence ID" value="PZX63737.1"/>
    <property type="molecule type" value="Genomic_DNA"/>
</dbReference>
<protein>
    <recommendedName>
        <fullName evidence="5 6">Diaminopimelate decarboxylase</fullName>
        <shortName evidence="5">DAP decarboxylase</shortName>
        <shortName evidence="5">DAPDC</shortName>
        <ecNumber evidence="5 6">4.1.1.20</ecNumber>
    </recommendedName>
</protein>
<feature type="active site" description="Proton donor" evidence="7">
    <location>
        <position position="331"/>
    </location>
</feature>
<feature type="binding site" evidence="5">
    <location>
        <position position="221"/>
    </location>
    <ligand>
        <name>pyridoxal 5'-phosphate</name>
        <dbReference type="ChEBI" id="CHEBI:597326"/>
    </ligand>
</feature>
<comment type="caution">
    <text evidence="10">The sequence shown here is derived from an EMBL/GenBank/DDBJ whole genome shotgun (WGS) entry which is preliminary data.</text>
</comment>
<keyword evidence="4 5" id="KW-0456">Lyase</keyword>
<dbReference type="InterPro" id="IPR022644">
    <property type="entry name" value="De-COase2_N"/>
</dbReference>
<evidence type="ECO:0000256" key="4">
    <source>
        <dbReference type="ARBA" id="ARBA00023239"/>
    </source>
</evidence>
<dbReference type="PANTHER" id="PTHR43727:SF2">
    <property type="entry name" value="GROUP IV DECARBOXYLASE"/>
    <property type="match status" value="1"/>
</dbReference>
<evidence type="ECO:0000313" key="11">
    <source>
        <dbReference type="Proteomes" id="UP000249720"/>
    </source>
</evidence>
<dbReference type="PROSITE" id="PS00878">
    <property type="entry name" value="ODR_DC_2_1"/>
    <property type="match status" value="1"/>
</dbReference>
<evidence type="ECO:0000256" key="7">
    <source>
        <dbReference type="PIRSR" id="PIRSR600183-50"/>
    </source>
</evidence>
<dbReference type="GO" id="GO:0009089">
    <property type="term" value="P:lysine biosynthetic process via diaminopimelate"/>
    <property type="evidence" value="ECO:0007669"/>
    <property type="project" value="UniProtKB-UniRule"/>
</dbReference>
<dbReference type="Gene3D" id="3.20.20.10">
    <property type="entry name" value="Alanine racemase"/>
    <property type="match status" value="1"/>
</dbReference>
<feature type="domain" description="Orn/DAP/Arg decarboxylase 2 N-terminal" evidence="9">
    <location>
        <begin position="26"/>
        <end position="269"/>
    </location>
</feature>
<comment type="caution">
    <text evidence="5">Lacks conserved residue(s) required for the propagation of feature annotation.</text>
</comment>
<dbReference type="PANTHER" id="PTHR43727">
    <property type="entry name" value="DIAMINOPIMELATE DECARBOXYLASE"/>
    <property type="match status" value="1"/>
</dbReference>
<dbReference type="PRINTS" id="PR01181">
    <property type="entry name" value="DAPDCRBXLASE"/>
</dbReference>
<organism evidence="10 11">
    <name type="scientific">Hydrotalea sandarakina</name>
    <dbReference type="NCBI Taxonomy" id="1004304"/>
    <lineage>
        <taxon>Bacteria</taxon>
        <taxon>Pseudomonadati</taxon>
        <taxon>Bacteroidota</taxon>
        <taxon>Chitinophagia</taxon>
        <taxon>Chitinophagales</taxon>
        <taxon>Chitinophagaceae</taxon>
        <taxon>Hydrotalea</taxon>
    </lineage>
</organism>
<evidence type="ECO:0000256" key="2">
    <source>
        <dbReference type="ARBA" id="ARBA00022793"/>
    </source>
</evidence>
<evidence type="ECO:0000259" key="9">
    <source>
        <dbReference type="Pfam" id="PF02784"/>
    </source>
</evidence>
<dbReference type="UniPathway" id="UPA00034">
    <property type="reaction ID" value="UER00027"/>
</dbReference>
<comment type="pathway">
    <text evidence="5 8">Amino-acid biosynthesis; L-lysine biosynthesis via DAP pathway; L-lysine from DL-2,6-diaminopimelate: step 1/1.</text>
</comment>
<feature type="binding site" evidence="5">
    <location>
        <position position="332"/>
    </location>
    <ligand>
        <name>substrate</name>
    </ligand>
</feature>
<dbReference type="SUPFAM" id="SSF50621">
    <property type="entry name" value="Alanine racemase C-terminal domain-like"/>
    <property type="match status" value="1"/>
</dbReference>
<comment type="cofactor">
    <cofactor evidence="1 5 7 8">
        <name>pyridoxal 5'-phosphate</name>
        <dbReference type="ChEBI" id="CHEBI:597326"/>
    </cofactor>
</comment>
<feature type="binding site" evidence="5">
    <location>
        <position position="359"/>
    </location>
    <ligand>
        <name>substrate</name>
    </ligand>
</feature>
<dbReference type="HAMAP" id="MF_02120">
    <property type="entry name" value="LysA"/>
    <property type="match status" value="1"/>
</dbReference>
<keyword evidence="11" id="KW-1185">Reference proteome</keyword>
<keyword evidence="2 5" id="KW-0210">Decarboxylase</keyword>
<dbReference type="AlphaFoldDB" id="A0A2W7S9G9"/>
<name>A0A2W7S9G9_9BACT</name>
<feature type="binding site" evidence="5">
    <location>
        <position position="301"/>
    </location>
    <ligand>
        <name>substrate</name>
    </ligand>
</feature>
<dbReference type="OrthoDB" id="9802241at2"/>
<feature type="binding site" evidence="5">
    <location>
        <position position="305"/>
    </location>
    <ligand>
        <name>substrate</name>
    </ligand>
</feature>
<dbReference type="EC" id="4.1.1.20" evidence="5 6"/>
<dbReference type="InterPro" id="IPR022653">
    <property type="entry name" value="De-COase2_pyr-phos_BS"/>
</dbReference>
<evidence type="ECO:0000256" key="1">
    <source>
        <dbReference type="ARBA" id="ARBA00001933"/>
    </source>
</evidence>
<keyword evidence="3 5" id="KW-0663">Pyridoxal phosphate</keyword>
<reference evidence="10 11" key="1">
    <citation type="submission" date="2018-06" db="EMBL/GenBank/DDBJ databases">
        <title>Genomic Encyclopedia of Archaeal and Bacterial Type Strains, Phase II (KMG-II): from individual species to whole genera.</title>
        <authorList>
            <person name="Goeker M."/>
        </authorList>
    </citation>
    <scope>NUCLEOTIDE SEQUENCE [LARGE SCALE GENOMIC DNA]</scope>
    <source>
        <strain evidence="10 11">DSM 23241</strain>
    </source>
</reference>
<accession>A0A2W7S9G9</accession>
<dbReference type="Gene3D" id="2.40.37.10">
    <property type="entry name" value="Lyase, Ornithine Decarboxylase, Chain A, domain 1"/>
    <property type="match status" value="1"/>
</dbReference>
<feature type="modified residue" description="N6-(pyridoxal phosphate)lysine" evidence="5 7">
    <location>
        <position position="51"/>
    </location>
</feature>
<comment type="function">
    <text evidence="5">Specifically catalyzes the decarboxylation of meso-diaminopimelate (meso-DAP) to L-lysine.</text>
</comment>
<dbReference type="SUPFAM" id="SSF51419">
    <property type="entry name" value="PLP-binding barrel"/>
    <property type="match status" value="1"/>
</dbReference>
<keyword evidence="5" id="KW-0028">Amino-acid biosynthesis</keyword>
<evidence type="ECO:0000256" key="3">
    <source>
        <dbReference type="ARBA" id="ARBA00022898"/>
    </source>
</evidence>
<comment type="similarity">
    <text evidence="5">Belongs to the Orn/Lys/Arg decarboxylase class-II family. LysA subfamily.</text>
</comment>
<evidence type="ECO:0000313" key="10">
    <source>
        <dbReference type="EMBL" id="PZX63737.1"/>
    </source>
</evidence>
<proteinExistence type="inferred from homology"/>
<feature type="binding site" evidence="5">
    <location>
        <position position="359"/>
    </location>
    <ligand>
        <name>pyridoxal 5'-phosphate</name>
        <dbReference type="ChEBI" id="CHEBI:597326"/>
    </ligand>
</feature>
<dbReference type="FunFam" id="3.20.20.10:FF:000003">
    <property type="entry name" value="Diaminopimelate decarboxylase"/>
    <property type="match status" value="1"/>
</dbReference>
<dbReference type="GO" id="GO:0030170">
    <property type="term" value="F:pyridoxal phosphate binding"/>
    <property type="evidence" value="ECO:0007669"/>
    <property type="project" value="UniProtKB-UniRule"/>
</dbReference>
<evidence type="ECO:0000256" key="8">
    <source>
        <dbReference type="RuleBase" id="RU003738"/>
    </source>
</evidence>
<dbReference type="NCBIfam" id="TIGR01048">
    <property type="entry name" value="lysA"/>
    <property type="match status" value="1"/>
</dbReference>
<dbReference type="PRINTS" id="PR01179">
    <property type="entry name" value="ODADCRBXLASE"/>
</dbReference>